<keyword evidence="2" id="KW-1185">Reference proteome</keyword>
<proteinExistence type="predicted"/>
<gene>
    <name evidence="1" type="ORF">Ciccas_005698</name>
</gene>
<dbReference type="Proteomes" id="UP001626550">
    <property type="component" value="Unassembled WGS sequence"/>
</dbReference>
<protein>
    <submittedName>
        <fullName evidence="1">Uncharacterized protein</fullName>
    </submittedName>
</protein>
<reference evidence="1 2" key="1">
    <citation type="submission" date="2024-11" db="EMBL/GenBank/DDBJ databases">
        <title>Adaptive evolution of stress response genes in parasites aligns with host niche diversity.</title>
        <authorList>
            <person name="Hahn C."/>
            <person name="Resl P."/>
        </authorList>
    </citation>
    <scope>NUCLEOTIDE SEQUENCE [LARGE SCALE GENOMIC DNA]</scope>
    <source>
        <strain evidence="1">EGGRZ-B1_66</strain>
        <tissue evidence="1">Body</tissue>
    </source>
</reference>
<sequence>MLIFLLLIASVRTSPQEFPYTVSVDSESRFVLNWRIRVEDNLIEPRVQHHFLDFQLCYDPPPGANPRPAAIGLGFSATEDATAVDINLAVNRQSLIPFLNSKFTKLNDGWALLVSFFIGYR</sequence>
<comment type="caution">
    <text evidence="1">The sequence shown here is derived from an EMBL/GenBank/DDBJ whole genome shotgun (WGS) entry which is preliminary data.</text>
</comment>
<dbReference type="AlphaFoldDB" id="A0ABD2Q7Z0"/>
<organism evidence="1 2">
    <name type="scientific">Cichlidogyrus casuarinus</name>
    <dbReference type="NCBI Taxonomy" id="1844966"/>
    <lineage>
        <taxon>Eukaryota</taxon>
        <taxon>Metazoa</taxon>
        <taxon>Spiralia</taxon>
        <taxon>Lophotrochozoa</taxon>
        <taxon>Platyhelminthes</taxon>
        <taxon>Monogenea</taxon>
        <taxon>Monopisthocotylea</taxon>
        <taxon>Dactylogyridea</taxon>
        <taxon>Ancyrocephalidae</taxon>
        <taxon>Cichlidogyrus</taxon>
    </lineage>
</organism>
<accession>A0ABD2Q7Z0</accession>
<evidence type="ECO:0000313" key="2">
    <source>
        <dbReference type="Proteomes" id="UP001626550"/>
    </source>
</evidence>
<evidence type="ECO:0000313" key="1">
    <source>
        <dbReference type="EMBL" id="KAL3315670.1"/>
    </source>
</evidence>
<dbReference type="EMBL" id="JBJKFK010000692">
    <property type="protein sequence ID" value="KAL3315670.1"/>
    <property type="molecule type" value="Genomic_DNA"/>
</dbReference>
<name>A0ABD2Q7Z0_9PLAT</name>